<accession>A0A9J5Y5C5</accession>
<dbReference type="Proteomes" id="UP000824120">
    <property type="component" value="Chromosome 7"/>
</dbReference>
<dbReference type="Pfam" id="PF08284">
    <property type="entry name" value="RVP_2"/>
    <property type="match status" value="1"/>
</dbReference>
<name>A0A9J5Y5C5_SOLCO</name>
<sequence>MLSQVVTNQAGKQRENHQEVVDTTRVHEFLRMNPPSFTGLSVTEDPENFIEELQKVFKIMHVADVERVELATHQLKSVARIWFDQLKKNRTKDAPIDEFICCWIVSSVKQERKGRYADRDMHIARIMIYVQQVEKDKLMDREEFKNKRAKTSRNESRQKKGNANRSSFQQKQNGPAPSSSSAPIQRNKGATQGCVVMAPLVVSWPEWSFYDRVSKEQASVSTPVGESILAERVYHDCTIFVNCKSTMADLVELDMVDSDVILGMDWLHACYALVDYRN</sequence>
<proteinExistence type="predicted"/>
<feature type="compositionally biased region" description="Polar residues" evidence="1">
    <location>
        <begin position="161"/>
        <end position="186"/>
    </location>
</feature>
<evidence type="ECO:0008006" key="4">
    <source>
        <dbReference type="Google" id="ProtNLM"/>
    </source>
</evidence>
<dbReference type="OrthoDB" id="1936908at2759"/>
<organism evidence="2 3">
    <name type="scientific">Solanum commersonii</name>
    <name type="common">Commerson's wild potato</name>
    <name type="synonym">Commerson's nightshade</name>
    <dbReference type="NCBI Taxonomy" id="4109"/>
    <lineage>
        <taxon>Eukaryota</taxon>
        <taxon>Viridiplantae</taxon>
        <taxon>Streptophyta</taxon>
        <taxon>Embryophyta</taxon>
        <taxon>Tracheophyta</taxon>
        <taxon>Spermatophyta</taxon>
        <taxon>Magnoliopsida</taxon>
        <taxon>eudicotyledons</taxon>
        <taxon>Gunneridae</taxon>
        <taxon>Pentapetalae</taxon>
        <taxon>asterids</taxon>
        <taxon>lamiids</taxon>
        <taxon>Solanales</taxon>
        <taxon>Solanaceae</taxon>
        <taxon>Solanoideae</taxon>
        <taxon>Solaneae</taxon>
        <taxon>Solanum</taxon>
    </lineage>
</organism>
<evidence type="ECO:0000313" key="3">
    <source>
        <dbReference type="Proteomes" id="UP000824120"/>
    </source>
</evidence>
<gene>
    <name evidence="2" type="ORF">H5410_036817</name>
</gene>
<evidence type="ECO:0000313" key="2">
    <source>
        <dbReference type="EMBL" id="KAG5595585.1"/>
    </source>
</evidence>
<feature type="region of interest" description="Disordered" evidence="1">
    <location>
        <begin position="141"/>
        <end position="186"/>
    </location>
</feature>
<comment type="caution">
    <text evidence="2">The sequence shown here is derived from an EMBL/GenBank/DDBJ whole genome shotgun (WGS) entry which is preliminary data.</text>
</comment>
<dbReference type="InterPro" id="IPR021109">
    <property type="entry name" value="Peptidase_aspartic_dom_sf"/>
</dbReference>
<dbReference type="EMBL" id="JACXVP010000007">
    <property type="protein sequence ID" value="KAG5595585.1"/>
    <property type="molecule type" value="Genomic_DNA"/>
</dbReference>
<feature type="compositionally biased region" description="Basic and acidic residues" evidence="1">
    <location>
        <begin position="141"/>
        <end position="158"/>
    </location>
</feature>
<evidence type="ECO:0000256" key="1">
    <source>
        <dbReference type="SAM" id="MobiDB-lite"/>
    </source>
</evidence>
<dbReference type="Gene3D" id="2.40.70.10">
    <property type="entry name" value="Acid Proteases"/>
    <property type="match status" value="1"/>
</dbReference>
<protein>
    <recommendedName>
        <fullName evidence="4">Gag-pol polyprotein</fullName>
    </recommendedName>
</protein>
<dbReference type="CDD" id="cd00303">
    <property type="entry name" value="retropepsin_like"/>
    <property type="match status" value="1"/>
</dbReference>
<reference evidence="2 3" key="1">
    <citation type="submission" date="2020-09" db="EMBL/GenBank/DDBJ databases">
        <title>De no assembly of potato wild relative species, Solanum commersonii.</title>
        <authorList>
            <person name="Cho K."/>
        </authorList>
    </citation>
    <scope>NUCLEOTIDE SEQUENCE [LARGE SCALE GENOMIC DNA]</scope>
    <source>
        <strain evidence="2">LZ3.2</strain>
        <tissue evidence="2">Leaf</tissue>
    </source>
</reference>
<keyword evidence="3" id="KW-1185">Reference proteome</keyword>
<dbReference type="AlphaFoldDB" id="A0A9J5Y5C5"/>